<dbReference type="Pfam" id="PF00574">
    <property type="entry name" value="CLP_protease"/>
    <property type="match status" value="1"/>
</dbReference>
<protein>
    <recommendedName>
        <fullName evidence="7 12">ATP-dependent Clp protease proteolytic subunit</fullName>
        <ecNumber evidence="7 10">3.4.21.92</ecNumber>
    </recommendedName>
    <alternativeName>
        <fullName evidence="7">Endopeptidase Clp</fullName>
    </alternativeName>
</protein>
<reference evidence="14" key="2">
    <citation type="submission" date="2020-09" db="EMBL/GenBank/DDBJ databases">
        <authorList>
            <person name="Sun Q."/>
            <person name="Ohkuma M."/>
        </authorList>
    </citation>
    <scope>NUCLEOTIDE SEQUENCE</scope>
    <source>
        <strain evidence="14">JCM 3086</strain>
    </source>
</reference>
<gene>
    <name evidence="14" type="primary">clpP2</name>
    <name evidence="7" type="synonym">clpP</name>
    <name evidence="14" type="ORF">GCM10010121_055800</name>
</gene>
<dbReference type="AlphaFoldDB" id="A0A917NYK0"/>
<evidence type="ECO:0000256" key="1">
    <source>
        <dbReference type="ARBA" id="ARBA00007039"/>
    </source>
</evidence>
<evidence type="ECO:0000313" key="14">
    <source>
        <dbReference type="EMBL" id="GGJ37462.1"/>
    </source>
</evidence>
<evidence type="ECO:0000256" key="6">
    <source>
        <dbReference type="ARBA" id="ARBA00034021"/>
    </source>
</evidence>
<evidence type="ECO:0000256" key="5">
    <source>
        <dbReference type="ARBA" id="ARBA00022825"/>
    </source>
</evidence>
<keyword evidence="3 7" id="KW-0645">Protease</keyword>
<evidence type="ECO:0000256" key="2">
    <source>
        <dbReference type="ARBA" id="ARBA00022490"/>
    </source>
</evidence>
<comment type="caution">
    <text evidence="14">The sequence shown here is derived from an EMBL/GenBank/DDBJ whole genome shotgun (WGS) entry which is preliminary data.</text>
</comment>
<feature type="active site" evidence="7 9">
    <location>
        <position position="178"/>
    </location>
</feature>
<evidence type="ECO:0000256" key="9">
    <source>
        <dbReference type="PROSITE-ProRule" id="PRU10086"/>
    </source>
</evidence>
<dbReference type="EMBL" id="BMQA01000021">
    <property type="protein sequence ID" value="GGJ37462.1"/>
    <property type="molecule type" value="Genomic_DNA"/>
</dbReference>
<accession>A0A917NYK0</accession>
<evidence type="ECO:0000256" key="10">
    <source>
        <dbReference type="RuleBase" id="RU000549"/>
    </source>
</evidence>
<keyword evidence="15" id="KW-1185">Reference proteome</keyword>
<dbReference type="InterPro" id="IPR001907">
    <property type="entry name" value="ClpP"/>
</dbReference>
<comment type="function">
    <text evidence="7 11">Cleaves peptides in various proteins in a process that requires ATP hydrolysis. Has a chymotrypsin-like activity. Plays a major role in the degradation of misfolded proteins.</text>
</comment>
<dbReference type="Proteomes" id="UP000657574">
    <property type="component" value="Unassembled WGS sequence"/>
</dbReference>
<keyword evidence="5 7" id="KW-0720">Serine protease</keyword>
<dbReference type="PRINTS" id="PR00127">
    <property type="entry name" value="CLPPROTEASEP"/>
</dbReference>
<dbReference type="Gene3D" id="3.90.226.10">
    <property type="entry name" value="2-enoyl-CoA Hydratase, Chain A, domain 1"/>
    <property type="match status" value="1"/>
</dbReference>
<feature type="region of interest" description="Disordered" evidence="13">
    <location>
        <begin position="1"/>
        <end position="53"/>
    </location>
</feature>
<dbReference type="InterPro" id="IPR023562">
    <property type="entry name" value="ClpP/TepA"/>
</dbReference>
<dbReference type="GO" id="GO:0005737">
    <property type="term" value="C:cytoplasm"/>
    <property type="evidence" value="ECO:0007669"/>
    <property type="project" value="UniProtKB-SubCell"/>
</dbReference>
<dbReference type="PANTHER" id="PTHR10381:SF26">
    <property type="entry name" value="ATP-DEPENDENT CLP PROTEASE PROTEOLYTIC SUBUNIT-LIKE-RELATED"/>
    <property type="match status" value="1"/>
</dbReference>
<dbReference type="EC" id="3.4.21.92" evidence="7 10"/>
<dbReference type="PANTHER" id="PTHR10381">
    <property type="entry name" value="ATP-DEPENDENT CLP PROTEASE PROTEOLYTIC SUBUNIT"/>
    <property type="match status" value="1"/>
</dbReference>
<sequence>MPPVFREAAAPVPDRPGHATHRRDSSSQNATRTVNPMNNFPGAASGQYDGPRPESRYVIPRFVERTSQGIREYDPYAKLFEERVIFLGVQIDDASANDVMAQLLCLESMDPDRDISIYINSPGGDMTALTAIYDTMQFVKPDIQTVCMGQAASAAAILLAAGTPGKRMALPNSRVLIHQPAGSTGRGQLSDLEIIANEFTRMRTQLEEMLAKHSNQPIEKVREDIERDKILTAEEALQYGLVDQIISTRKMNNASVR</sequence>
<evidence type="ECO:0000256" key="12">
    <source>
        <dbReference type="RuleBase" id="RU003567"/>
    </source>
</evidence>
<evidence type="ECO:0000256" key="11">
    <source>
        <dbReference type="RuleBase" id="RU000550"/>
    </source>
</evidence>
<keyword evidence="4 7" id="KW-0378">Hydrolase</keyword>
<reference evidence="14" key="1">
    <citation type="journal article" date="2014" name="Int. J. Syst. Evol. Microbiol.">
        <title>Complete genome sequence of Corynebacterium casei LMG S-19264T (=DSM 44701T), isolated from a smear-ripened cheese.</title>
        <authorList>
            <consortium name="US DOE Joint Genome Institute (JGI-PGF)"/>
            <person name="Walter F."/>
            <person name="Albersmeier A."/>
            <person name="Kalinowski J."/>
            <person name="Ruckert C."/>
        </authorList>
    </citation>
    <scope>NUCLEOTIDE SEQUENCE</scope>
    <source>
        <strain evidence="14">JCM 3086</strain>
    </source>
</reference>
<dbReference type="GO" id="GO:0004176">
    <property type="term" value="F:ATP-dependent peptidase activity"/>
    <property type="evidence" value="ECO:0007669"/>
    <property type="project" value="InterPro"/>
</dbReference>
<evidence type="ECO:0000313" key="15">
    <source>
        <dbReference type="Proteomes" id="UP000657574"/>
    </source>
</evidence>
<dbReference type="InterPro" id="IPR029045">
    <property type="entry name" value="ClpP/crotonase-like_dom_sf"/>
</dbReference>
<feature type="compositionally biased region" description="Polar residues" evidence="13">
    <location>
        <begin position="26"/>
        <end position="38"/>
    </location>
</feature>
<comment type="subunit">
    <text evidence="7">Fourteen ClpP subunits assemble into 2 heptameric rings which stack back to back to give a disk-like structure with a central cavity, resembling the structure of eukaryotic proteasomes.</text>
</comment>
<proteinExistence type="inferred from homology"/>
<dbReference type="GO" id="GO:0009368">
    <property type="term" value="C:endopeptidase Clp complex"/>
    <property type="evidence" value="ECO:0007669"/>
    <property type="project" value="TreeGrafter"/>
</dbReference>
<dbReference type="PROSITE" id="PS00381">
    <property type="entry name" value="CLP_PROTEASE_SER"/>
    <property type="match status" value="1"/>
</dbReference>
<name>A0A917NYK0_9ACTN</name>
<dbReference type="GO" id="GO:0006515">
    <property type="term" value="P:protein quality control for misfolded or incompletely synthesized proteins"/>
    <property type="evidence" value="ECO:0007669"/>
    <property type="project" value="TreeGrafter"/>
</dbReference>
<organism evidence="14 15">
    <name type="scientific">Streptomyces brasiliensis</name>
    <dbReference type="NCBI Taxonomy" id="1954"/>
    <lineage>
        <taxon>Bacteria</taxon>
        <taxon>Bacillati</taxon>
        <taxon>Actinomycetota</taxon>
        <taxon>Actinomycetes</taxon>
        <taxon>Kitasatosporales</taxon>
        <taxon>Streptomycetaceae</taxon>
        <taxon>Streptomyces</taxon>
    </lineage>
</organism>
<feature type="active site" description="Nucleophile" evidence="7">
    <location>
        <position position="153"/>
    </location>
</feature>
<evidence type="ECO:0000256" key="3">
    <source>
        <dbReference type="ARBA" id="ARBA00022670"/>
    </source>
</evidence>
<dbReference type="NCBIfam" id="NF001368">
    <property type="entry name" value="PRK00277.1"/>
    <property type="match status" value="1"/>
</dbReference>
<dbReference type="FunFam" id="3.90.226.10:FF:000002">
    <property type="entry name" value="ATP-dependent Clp protease proteolytic subunit"/>
    <property type="match status" value="1"/>
</dbReference>
<dbReference type="CDD" id="cd07017">
    <property type="entry name" value="S14_ClpP_2"/>
    <property type="match status" value="1"/>
</dbReference>
<evidence type="ECO:0000256" key="7">
    <source>
        <dbReference type="HAMAP-Rule" id="MF_00444"/>
    </source>
</evidence>
<keyword evidence="2 7" id="KW-0963">Cytoplasm</keyword>
<dbReference type="PROSITE" id="PS00382">
    <property type="entry name" value="CLP_PROTEASE_HIS"/>
    <property type="match status" value="1"/>
</dbReference>
<comment type="catalytic activity">
    <reaction evidence="6 7 9">
        <text>Hydrolysis of proteins to small peptides in the presence of ATP and magnesium. alpha-casein is the usual test substrate. In the absence of ATP, only oligopeptides shorter than five residues are hydrolyzed (such as succinyl-Leu-Tyr-|-NHMec, and Leu-Tyr-Leu-|-Tyr-Trp, in which cleavage of the -Tyr-|-Leu- and -Tyr-|-Trp bonds also occurs).</text>
        <dbReference type="EC" id="3.4.21.92"/>
    </reaction>
</comment>
<feature type="active site" evidence="8">
    <location>
        <position position="153"/>
    </location>
</feature>
<evidence type="ECO:0000256" key="4">
    <source>
        <dbReference type="ARBA" id="ARBA00022801"/>
    </source>
</evidence>
<evidence type="ECO:0000256" key="13">
    <source>
        <dbReference type="SAM" id="MobiDB-lite"/>
    </source>
</evidence>
<dbReference type="InterPro" id="IPR033135">
    <property type="entry name" value="ClpP_His_AS"/>
</dbReference>
<dbReference type="NCBIfam" id="NF009205">
    <property type="entry name" value="PRK12553.1"/>
    <property type="match status" value="1"/>
</dbReference>
<dbReference type="GO" id="GO:0051117">
    <property type="term" value="F:ATPase binding"/>
    <property type="evidence" value="ECO:0007669"/>
    <property type="project" value="TreeGrafter"/>
</dbReference>
<comment type="similarity">
    <text evidence="1 7 12">Belongs to the peptidase S14 family.</text>
</comment>
<dbReference type="HAMAP" id="MF_00444">
    <property type="entry name" value="ClpP"/>
    <property type="match status" value="1"/>
</dbReference>
<dbReference type="InterPro" id="IPR018215">
    <property type="entry name" value="ClpP_Ser_AS"/>
</dbReference>
<evidence type="ECO:0000256" key="8">
    <source>
        <dbReference type="PROSITE-ProRule" id="PRU10085"/>
    </source>
</evidence>
<dbReference type="GO" id="GO:0004252">
    <property type="term" value="F:serine-type endopeptidase activity"/>
    <property type="evidence" value="ECO:0007669"/>
    <property type="project" value="UniProtKB-UniRule"/>
</dbReference>
<comment type="subcellular location">
    <subcellularLocation>
        <location evidence="7">Cytoplasm</location>
    </subcellularLocation>
</comment>
<dbReference type="SUPFAM" id="SSF52096">
    <property type="entry name" value="ClpP/crotonase"/>
    <property type="match status" value="1"/>
</dbReference>